<gene>
    <name evidence="3" type="ORF">CTI12_AA245090</name>
</gene>
<dbReference type="STRING" id="35608.A0A2U1NNF1"/>
<reference evidence="3 4" key="1">
    <citation type="journal article" date="2018" name="Mol. Plant">
        <title>The genome of Artemisia annua provides insight into the evolution of Asteraceae family and artemisinin biosynthesis.</title>
        <authorList>
            <person name="Shen Q."/>
            <person name="Zhang L."/>
            <person name="Liao Z."/>
            <person name="Wang S."/>
            <person name="Yan T."/>
            <person name="Shi P."/>
            <person name="Liu M."/>
            <person name="Fu X."/>
            <person name="Pan Q."/>
            <person name="Wang Y."/>
            <person name="Lv Z."/>
            <person name="Lu X."/>
            <person name="Zhang F."/>
            <person name="Jiang W."/>
            <person name="Ma Y."/>
            <person name="Chen M."/>
            <person name="Hao X."/>
            <person name="Li L."/>
            <person name="Tang Y."/>
            <person name="Lv G."/>
            <person name="Zhou Y."/>
            <person name="Sun X."/>
            <person name="Brodelius P.E."/>
            <person name="Rose J.K.C."/>
            <person name="Tang K."/>
        </authorList>
    </citation>
    <scope>NUCLEOTIDE SEQUENCE [LARGE SCALE GENOMIC DNA]</scope>
    <source>
        <strain evidence="4">cv. Huhao1</strain>
        <tissue evidence="3">Leaf</tissue>
    </source>
</reference>
<organism evidence="3 4">
    <name type="scientific">Artemisia annua</name>
    <name type="common">Sweet wormwood</name>
    <dbReference type="NCBI Taxonomy" id="35608"/>
    <lineage>
        <taxon>Eukaryota</taxon>
        <taxon>Viridiplantae</taxon>
        <taxon>Streptophyta</taxon>
        <taxon>Embryophyta</taxon>
        <taxon>Tracheophyta</taxon>
        <taxon>Spermatophyta</taxon>
        <taxon>Magnoliopsida</taxon>
        <taxon>eudicotyledons</taxon>
        <taxon>Gunneridae</taxon>
        <taxon>Pentapetalae</taxon>
        <taxon>asterids</taxon>
        <taxon>campanulids</taxon>
        <taxon>Asterales</taxon>
        <taxon>Asteraceae</taxon>
        <taxon>Asteroideae</taxon>
        <taxon>Anthemideae</taxon>
        <taxon>Artemisiinae</taxon>
        <taxon>Artemisia</taxon>
    </lineage>
</organism>
<dbReference type="Gene3D" id="1.10.600.10">
    <property type="entry name" value="Farnesyl Diphosphate Synthase"/>
    <property type="match status" value="1"/>
</dbReference>
<sequence length="179" mass="20025">MDGERVKKGSFAVVVWRVSAVGVVGMVMGSLGLELRRVVGSGIVGMGGWCFVIGSEECEEDNDKTRKVWKGDLVVWMHRVTNLDDEIDIERTRLSDSTGRPWFERERDLSVTGVDAYMKTFGVSENIAIDEVKKMVENAWKEINEGCLKPRDVPMYVLAPIVNLAHMIDVACKYIVVVS</sequence>
<keyword evidence="1" id="KW-1133">Transmembrane helix</keyword>
<keyword evidence="1" id="KW-0812">Transmembrane</keyword>
<dbReference type="GO" id="GO:0016740">
    <property type="term" value="F:transferase activity"/>
    <property type="evidence" value="ECO:0007669"/>
    <property type="project" value="UniProtKB-KW"/>
</dbReference>
<dbReference type="EMBL" id="PKPP01002470">
    <property type="protein sequence ID" value="PWA75035.1"/>
    <property type="molecule type" value="Genomic_DNA"/>
</dbReference>
<dbReference type="Pfam" id="PF03936">
    <property type="entry name" value="Terpene_synth_C"/>
    <property type="match status" value="1"/>
</dbReference>
<evidence type="ECO:0000313" key="4">
    <source>
        <dbReference type="Proteomes" id="UP000245207"/>
    </source>
</evidence>
<name>A0A2U1NNF1_ARTAN</name>
<evidence type="ECO:0000313" key="3">
    <source>
        <dbReference type="EMBL" id="PWA75035.1"/>
    </source>
</evidence>
<accession>A0A2U1NNF1</accession>
<keyword evidence="3" id="KW-0808">Transferase</keyword>
<keyword evidence="1" id="KW-0472">Membrane</keyword>
<dbReference type="Proteomes" id="UP000245207">
    <property type="component" value="Unassembled WGS sequence"/>
</dbReference>
<evidence type="ECO:0000259" key="2">
    <source>
        <dbReference type="Pfam" id="PF03936"/>
    </source>
</evidence>
<feature type="transmembrane region" description="Helical" evidence="1">
    <location>
        <begin position="14"/>
        <end position="33"/>
    </location>
</feature>
<dbReference type="AlphaFoldDB" id="A0A2U1NNF1"/>
<dbReference type="OrthoDB" id="1877784at2759"/>
<keyword evidence="4" id="KW-1185">Reference proteome</keyword>
<dbReference type="GO" id="GO:0000287">
    <property type="term" value="F:magnesium ion binding"/>
    <property type="evidence" value="ECO:0007669"/>
    <property type="project" value="InterPro"/>
</dbReference>
<proteinExistence type="predicted"/>
<comment type="caution">
    <text evidence="3">The sequence shown here is derived from an EMBL/GenBank/DDBJ whole genome shotgun (WGS) entry which is preliminary data.</text>
</comment>
<evidence type="ECO:0000256" key="1">
    <source>
        <dbReference type="SAM" id="Phobius"/>
    </source>
</evidence>
<feature type="domain" description="Terpene synthase metal-binding" evidence="2">
    <location>
        <begin position="92"/>
        <end position="142"/>
    </location>
</feature>
<protein>
    <submittedName>
        <fullName evidence="3">Terpenoid cyclases/protein prenyltransferase alpha-alpha toroid</fullName>
    </submittedName>
</protein>
<dbReference type="InterPro" id="IPR008949">
    <property type="entry name" value="Isoprenoid_synthase_dom_sf"/>
</dbReference>
<dbReference type="SUPFAM" id="SSF48576">
    <property type="entry name" value="Terpenoid synthases"/>
    <property type="match status" value="1"/>
</dbReference>
<dbReference type="InterPro" id="IPR005630">
    <property type="entry name" value="Terpene_synthase_metal-bd"/>
</dbReference>
<dbReference type="GO" id="GO:0010333">
    <property type="term" value="F:terpene synthase activity"/>
    <property type="evidence" value="ECO:0007669"/>
    <property type="project" value="InterPro"/>
</dbReference>